<dbReference type="EMBL" id="MF140434">
    <property type="protein sequence ID" value="ASR84177.1"/>
    <property type="molecule type" value="Genomic_DNA"/>
</dbReference>
<organism evidence="1 2">
    <name type="scientific">Arthrobacter phage Wheelbite</name>
    <dbReference type="NCBI Taxonomy" id="2015873"/>
    <lineage>
        <taxon>Viruses</taxon>
        <taxon>Duplodnaviria</taxon>
        <taxon>Heunggongvirae</taxon>
        <taxon>Uroviricota</taxon>
        <taxon>Caudoviricetes</taxon>
        <taxon>Laroyevirus</taxon>
        <taxon>Laroyevirus wheelbite</taxon>
    </lineage>
</organism>
<dbReference type="GeneID" id="65071798"/>
<evidence type="ECO:0000313" key="2">
    <source>
        <dbReference type="Proteomes" id="UP000225544"/>
    </source>
</evidence>
<proteinExistence type="predicted"/>
<name>A0A222ZHI1_9CAUD</name>
<protein>
    <submittedName>
        <fullName evidence="1">Uncharacterized protein</fullName>
    </submittedName>
</protein>
<gene>
    <name evidence="1" type="primary">91</name>
    <name evidence="1" type="ORF">SEA_WHEELBITE_91</name>
</gene>
<keyword evidence="2" id="KW-1185">Reference proteome</keyword>
<dbReference type="RefSeq" id="YP_010082799.1">
    <property type="nucleotide sequence ID" value="NC_055034.1"/>
</dbReference>
<accession>A0A222ZHI1</accession>
<dbReference type="Proteomes" id="UP000225544">
    <property type="component" value="Segment"/>
</dbReference>
<evidence type="ECO:0000313" key="1">
    <source>
        <dbReference type="EMBL" id="ASR84177.1"/>
    </source>
</evidence>
<dbReference type="KEGG" id="vg:65071798"/>
<sequence>MPVSHDLALRRAEYDAGLKRRKSDLSHALAEWSGKEADEYEESEKVVKLVIDAFNATTSLNRLTLRKHGPDVFKCLTLVDLLKKVRAYDCTCECDECQDAAHSDCTGDDYGDRCYRDAGVSPLPGGYRAKTPHDLGGPTCDPYHKPAVTYWRGYWVQDRDLLINSITAFKEPRP</sequence>
<reference evidence="2" key="1">
    <citation type="submission" date="2017-05" db="EMBL/GenBank/DDBJ databases">
        <authorList>
            <person name="Aguayo I.A."/>
            <person name="Haubrich L.A."/>
            <person name="Lawand A."/>
            <person name="Nayek S."/>
            <person name="Syed N."/>
            <person name="Wagner P.E."/>
            <person name="Donegan-Quick R."/>
            <person name="Kim T."/>
            <person name="Visi D.K."/>
            <person name="Allen M.S."/>
            <person name="Hughes L.E."/>
            <person name="Stoner T.H."/>
            <person name="Garlena R.A."/>
            <person name="Russell D.A."/>
            <person name="Pope W.H."/>
            <person name="Jacobs-Sera D."/>
            <person name="Hatfull G.F."/>
        </authorList>
    </citation>
    <scope>NUCLEOTIDE SEQUENCE [LARGE SCALE GENOMIC DNA]</scope>
</reference>